<evidence type="ECO:0000313" key="2">
    <source>
        <dbReference type="Proteomes" id="UP000256540"/>
    </source>
</evidence>
<accession>A0AA93AKR2</accession>
<dbReference type="EMBL" id="QHJS02000067">
    <property type="protein sequence ID" value="RRO13941.1"/>
    <property type="molecule type" value="Genomic_DNA"/>
</dbReference>
<protein>
    <submittedName>
        <fullName evidence="1">Type II toxin-antitoxin system RelE/ParE family toxin</fullName>
    </submittedName>
</protein>
<dbReference type="Proteomes" id="UP000256540">
    <property type="component" value="Unassembled WGS sequence"/>
</dbReference>
<organism evidence="1 2">
    <name type="scientific">Pectobacterium aquaticum</name>
    <dbReference type="NCBI Taxonomy" id="2204145"/>
    <lineage>
        <taxon>Bacteria</taxon>
        <taxon>Pseudomonadati</taxon>
        <taxon>Pseudomonadota</taxon>
        <taxon>Gammaproteobacteria</taxon>
        <taxon>Enterobacterales</taxon>
        <taxon>Pectobacteriaceae</taxon>
        <taxon>Pectobacterium</taxon>
    </lineage>
</organism>
<dbReference type="InterPro" id="IPR009241">
    <property type="entry name" value="HigB-like"/>
</dbReference>
<proteinExistence type="predicted"/>
<reference evidence="1 2" key="1">
    <citation type="submission" date="2018-11" db="EMBL/GenBank/DDBJ databases">
        <title>Draft genome sequences of proposed Pectobacterium aquaticum sp. nov. isolated in France from fresh water.</title>
        <authorList>
            <person name="Pedron J."/>
            <person name="Barny M.A."/>
        </authorList>
    </citation>
    <scope>NUCLEOTIDE SEQUENCE [LARGE SCALE GENOMIC DNA]</scope>
    <source>
        <strain evidence="1 2">A127-S21-F16</strain>
    </source>
</reference>
<dbReference type="RefSeq" id="WP_116167083.1">
    <property type="nucleotide sequence ID" value="NZ_QHJS02000067.1"/>
</dbReference>
<dbReference type="AlphaFoldDB" id="A0AA93AKR2"/>
<name>A0AA93AKR2_9GAMM</name>
<dbReference type="Pfam" id="PF05973">
    <property type="entry name" value="Gp49"/>
    <property type="match status" value="1"/>
</dbReference>
<evidence type="ECO:0000313" key="1">
    <source>
        <dbReference type="EMBL" id="RRO13941.1"/>
    </source>
</evidence>
<gene>
    <name evidence="1" type="ORF">DMB84_017755</name>
</gene>
<sequence length="114" mass="13406">MWTVVLTERFTAWLEEQEGSLQEKMAADLMRLEFYGPQLPRPYADGVKGSRYRNMKELRVQHAGHPIRAFFAFDPERQAIVLCAGDKSNDKRFYDTMIRIADDEFTEHLAKRNH</sequence>
<comment type="caution">
    <text evidence="1">The sequence shown here is derived from an EMBL/GenBank/DDBJ whole genome shotgun (WGS) entry which is preliminary data.</text>
</comment>